<evidence type="ECO:0000313" key="3">
    <source>
        <dbReference type="Proteomes" id="UP001524586"/>
    </source>
</evidence>
<dbReference type="PANTHER" id="PTHR43685:SF2">
    <property type="entry name" value="GLYCOSYLTRANSFERASE 2-LIKE DOMAIN-CONTAINING PROTEIN"/>
    <property type="match status" value="1"/>
</dbReference>
<keyword evidence="3" id="KW-1185">Reference proteome</keyword>
<organism evidence="2 3">
    <name type="scientific">Methylomonas rivi</name>
    <dbReference type="NCBI Taxonomy" id="2952226"/>
    <lineage>
        <taxon>Bacteria</taxon>
        <taxon>Pseudomonadati</taxon>
        <taxon>Pseudomonadota</taxon>
        <taxon>Gammaproteobacteria</taxon>
        <taxon>Methylococcales</taxon>
        <taxon>Methylococcaceae</taxon>
        <taxon>Methylomonas</taxon>
    </lineage>
</organism>
<proteinExistence type="predicted"/>
<evidence type="ECO:0000259" key="1">
    <source>
        <dbReference type="Pfam" id="PF00535"/>
    </source>
</evidence>
<comment type="caution">
    <text evidence="2">The sequence shown here is derived from an EMBL/GenBank/DDBJ whole genome shotgun (WGS) entry which is preliminary data.</text>
</comment>
<accession>A0ABT1U7R8</accession>
<gene>
    <name evidence="2" type="ORF">NP596_15665</name>
</gene>
<dbReference type="PANTHER" id="PTHR43685">
    <property type="entry name" value="GLYCOSYLTRANSFERASE"/>
    <property type="match status" value="1"/>
</dbReference>
<protein>
    <submittedName>
        <fullName evidence="2">Glycosyltransferase family 2 protein</fullName>
    </submittedName>
</protein>
<feature type="domain" description="Glycosyltransferase 2-like" evidence="1">
    <location>
        <begin position="9"/>
        <end position="157"/>
    </location>
</feature>
<dbReference type="Proteomes" id="UP001524586">
    <property type="component" value="Unassembled WGS sequence"/>
</dbReference>
<dbReference type="Gene3D" id="3.90.550.10">
    <property type="entry name" value="Spore Coat Polysaccharide Biosynthesis Protein SpsA, Chain A"/>
    <property type="match status" value="1"/>
</dbReference>
<dbReference type="RefSeq" id="WP_256616326.1">
    <property type="nucleotide sequence ID" value="NZ_JANIBK010000107.1"/>
</dbReference>
<dbReference type="InterPro" id="IPR050834">
    <property type="entry name" value="Glycosyltransf_2"/>
</dbReference>
<dbReference type="EMBL" id="JANIBK010000107">
    <property type="protein sequence ID" value="MCQ8129898.1"/>
    <property type="molecule type" value="Genomic_DNA"/>
</dbReference>
<dbReference type="InterPro" id="IPR001173">
    <property type="entry name" value="Glyco_trans_2-like"/>
</dbReference>
<sequence length="266" mass="30437">MRHKTPTLSVIVPTHDRPIELMRCLRSIKEHIKIDFELIVVSDTTNEQIVQVASNFIGENDQFHMRKNNPGPAFSRNVGIDLARGQFVLIIDDDDEIPGVGYDDFLNTALNNTKSVTFGDVIIAREDRLKGVLTSEKPELLELTKTPFEQIWIKNYIFTQACIFPAIALAGKRQDVHMKSLEDWDFLLSVYQAAEFKPAHAIGAIIYKDYVNQGNRRGTTTAANNFEAVLDYLYVYRRWRAPSEQLKMMRANMLKQNGLDIQAEFL</sequence>
<reference evidence="2 3" key="1">
    <citation type="submission" date="2022-07" db="EMBL/GenBank/DDBJ databases">
        <title>Methylomonas rivi sp. nov., Methylomonas rosea sp. nov., Methylomonas aureus sp. nov. and Methylomonas subterranea sp. nov., four novel methanotrophs isolated from a freshwater creek and the deep terrestrial subsurface.</title>
        <authorList>
            <person name="Abin C."/>
            <person name="Sankaranarayanan K."/>
            <person name="Garner C."/>
            <person name="Sindelar R."/>
            <person name="Kotary K."/>
            <person name="Garner R."/>
            <person name="Barclay S."/>
            <person name="Lawson P."/>
            <person name="Krumholz L."/>
        </authorList>
    </citation>
    <scope>NUCLEOTIDE SEQUENCE [LARGE SCALE GENOMIC DNA]</scope>
    <source>
        <strain evidence="2 3">WSC-6</strain>
    </source>
</reference>
<evidence type="ECO:0000313" key="2">
    <source>
        <dbReference type="EMBL" id="MCQ8129898.1"/>
    </source>
</evidence>
<dbReference type="CDD" id="cd00761">
    <property type="entry name" value="Glyco_tranf_GTA_type"/>
    <property type="match status" value="1"/>
</dbReference>
<dbReference type="Pfam" id="PF00535">
    <property type="entry name" value="Glycos_transf_2"/>
    <property type="match status" value="1"/>
</dbReference>
<dbReference type="SUPFAM" id="SSF53448">
    <property type="entry name" value="Nucleotide-diphospho-sugar transferases"/>
    <property type="match status" value="1"/>
</dbReference>
<dbReference type="InterPro" id="IPR029044">
    <property type="entry name" value="Nucleotide-diphossugar_trans"/>
</dbReference>
<name>A0ABT1U7R8_9GAMM</name>